<dbReference type="OrthoDB" id="651228at2759"/>
<dbReference type="EMBL" id="LWDX02072311">
    <property type="protein sequence ID" value="OEL13781.1"/>
    <property type="molecule type" value="Genomic_DNA"/>
</dbReference>
<dbReference type="InterPro" id="IPR051266">
    <property type="entry name" value="CLCR"/>
</dbReference>
<accession>A0A1E5ULM8</accession>
<protein>
    <recommendedName>
        <fullName evidence="2">VWFA domain-containing protein</fullName>
    </recommendedName>
</protein>
<dbReference type="STRING" id="888268.A0A1E5ULM8"/>
<dbReference type="AlphaFoldDB" id="A0A1E5ULM8"/>
<dbReference type="PROSITE" id="PS50234">
    <property type="entry name" value="VWFA"/>
    <property type="match status" value="1"/>
</dbReference>
<dbReference type="PANTHER" id="PTHR10579:SF105">
    <property type="entry name" value="VWFA DOMAIN-CONTAINING PROTEIN"/>
    <property type="match status" value="1"/>
</dbReference>
<feature type="compositionally biased region" description="Polar residues" evidence="1">
    <location>
        <begin position="22"/>
        <end position="40"/>
    </location>
</feature>
<organism evidence="3 4">
    <name type="scientific">Dichanthelium oligosanthes</name>
    <dbReference type="NCBI Taxonomy" id="888268"/>
    <lineage>
        <taxon>Eukaryota</taxon>
        <taxon>Viridiplantae</taxon>
        <taxon>Streptophyta</taxon>
        <taxon>Embryophyta</taxon>
        <taxon>Tracheophyta</taxon>
        <taxon>Spermatophyta</taxon>
        <taxon>Magnoliopsida</taxon>
        <taxon>Liliopsida</taxon>
        <taxon>Poales</taxon>
        <taxon>Poaceae</taxon>
        <taxon>PACMAD clade</taxon>
        <taxon>Panicoideae</taxon>
        <taxon>Panicodae</taxon>
        <taxon>Paniceae</taxon>
        <taxon>Dichantheliinae</taxon>
        <taxon>Dichanthelium</taxon>
    </lineage>
</organism>
<dbReference type="Gene3D" id="3.40.50.410">
    <property type="entry name" value="von Willebrand factor, type A domain"/>
    <property type="match status" value="1"/>
</dbReference>
<keyword evidence="4" id="KW-1185">Reference proteome</keyword>
<feature type="region of interest" description="Disordered" evidence="1">
    <location>
        <begin position="21"/>
        <end position="40"/>
    </location>
</feature>
<dbReference type="SUPFAM" id="SSF53300">
    <property type="entry name" value="vWA-like"/>
    <property type="match status" value="1"/>
</dbReference>
<dbReference type="InterPro" id="IPR036465">
    <property type="entry name" value="vWFA_dom_sf"/>
</dbReference>
<dbReference type="Proteomes" id="UP000095767">
    <property type="component" value="Unassembled WGS sequence"/>
</dbReference>
<dbReference type="InterPro" id="IPR002035">
    <property type="entry name" value="VWF_A"/>
</dbReference>
<proteinExistence type="predicted"/>
<name>A0A1E5ULM8_9POAL</name>
<dbReference type="PANTHER" id="PTHR10579">
    <property type="entry name" value="CALCIUM-ACTIVATED CHLORIDE CHANNEL REGULATOR"/>
    <property type="match status" value="1"/>
</dbReference>
<evidence type="ECO:0000256" key="1">
    <source>
        <dbReference type="SAM" id="MobiDB-lite"/>
    </source>
</evidence>
<sequence>LLDARSESETRQGFIILVSDGLDNSESPSQRSMATGDPTTRCRQYPVHTMGLGKAHNPKELHSIAEESNGTYSSITEDLDSKILEAFAVCLAGLKSVVAVETCITFEKGGKITDHSRKSSSSKTAEVKIKSIDWPGSSCKKGSSDVMLGVLYAGEVKDLMVDIDLTVNEMHGYLSIEVLIATVKYKDVQRMKPQEKQPETKEKPPAEKCILNVNVCATSFGKYCKKDESNQGAPFPMVMNQRVRSKVLKFFSDQFKAELEQKVGRTGPAGKLEESWEAFKENDSLWKKAQRIGDDYLLERIDDDIDAMVSCLKRGSGLARLGCVYSWVLSYEKQRATFTGLPAAMFLTPVMKKMVEEAQTEVDATTSSAVTAGSTHLAPPETRLVEAGSTHLAPPETRLVGVLKEIVMGILKDQVEEEPSQAQTRQ</sequence>
<comment type="caution">
    <text evidence="3">The sequence shown here is derived from an EMBL/GenBank/DDBJ whole genome shotgun (WGS) entry which is preliminary data.</text>
</comment>
<evidence type="ECO:0000313" key="4">
    <source>
        <dbReference type="Proteomes" id="UP000095767"/>
    </source>
</evidence>
<evidence type="ECO:0000313" key="3">
    <source>
        <dbReference type="EMBL" id="OEL13781.1"/>
    </source>
</evidence>
<evidence type="ECO:0000259" key="2">
    <source>
        <dbReference type="PROSITE" id="PS50234"/>
    </source>
</evidence>
<feature type="non-terminal residue" evidence="3">
    <location>
        <position position="1"/>
    </location>
</feature>
<gene>
    <name evidence="3" type="ORF">BAE44_0025199</name>
</gene>
<feature type="non-terminal residue" evidence="3">
    <location>
        <position position="426"/>
    </location>
</feature>
<feature type="domain" description="VWFA" evidence="2">
    <location>
        <begin position="1"/>
        <end position="91"/>
    </location>
</feature>
<reference evidence="3 4" key="1">
    <citation type="submission" date="2016-09" db="EMBL/GenBank/DDBJ databases">
        <title>The draft genome of Dichanthelium oligosanthes: A C3 panicoid grass species.</title>
        <authorList>
            <person name="Studer A.J."/>
            <person name="Schnable J.C."/>
            <person name="Brutnell T.P."/>
        </authorList>
    </citation>
    <scope>NUCLEOTIDE SEQUENCE [LARGE SCALE GENOMIC DNA]</scope>
    <source>
        <strain evidence="4">cv. Kellogg 1175</strain>
        <tissue evidence="3">Leaf</tissue>
    </source>
</reference>